<organism evidence="2 3">
    <name type="scientific">Klebsormidium nitens</name>
    <name type="common">Green alga</name>
    <name type="synonym">Ulothrix nitens</name>
    <dbReference type="NCBI Taxonomy" id="105231"/>
    <lineage>
        <taxon>Eukaryota</taxon>
        <taxon>Viridiplantae</taxon>
        <taxon>Streptophyta</taxon>
        <taxon>Klebsormidiophyceae</taxon>
        <taxon>Klebsormidiales</taxon>
        <taxon>Klebsormidiaceae</taxon>
        <taxon>Klebsormidium</taxon>
    </lineage>
</organism>
<feature type="compositionally biased region" description="Basic and acidic residues" evidence="1">
    <location>
        <begin position="581"/>
        <end position="591"/>
    </location>
</feature>
<protein>
    <submittedName>
        <fullName evidence="2">Uncharacterized protein</fullName>
    </submittedName>
</protein>
<accession>A0A1Y1II50</accession>
<proteinExistence type="predicted"/>
<feature type="compositionally biased region" description="Basic and acidic residues" evidence="1">
    <location>
        <begin position="606"/>
        <end position="619"/>
    </location>
</feature>
<reference evidence="2 3" key="1">
    <citation type="journal article" date="2014" name="Nat. Commun.">
        <title>Klebsormidium flaccidum genome reveals primary factors for plant terrestrial adaptation.</title>
        <authorList>
            <person name="Hori K."/>
            <person name="Maruyama F."/>
            <person name="Fujisawa T."/>
            <person name="Togashi T."/>
            <person name="Yamamoto N."/>
            <person name="Seo M."/>
            <person name="Sato S."/>
            <person name="Yamada T."/>
            <person name="Mori H."/>
            <person name="Tajima N."/>
            <person name="Moriyama T."/>
            <person name="Ikeuchi M."/>
            <person name="Watanabe M."/>
            <person name="Wada H."/>
            <person name="Kobayashi K."/>
            <person name="Saito M."/>
            <person name="Masuda T."/>
            <person name="Sasaki-Sekimoto Y."/>
            <person name="Mashiguchi K."/>
            <person name="Awai K."/>
            <person name="Shimojima M."/>
            <person name="Masuda S."/>
            <person name="Iwai M."/>
            <person name="Nobusawa T."/>
            <person name="Narise T."/>
            <person name="Kondo S."/>
            <person name="Saito H."/>
            <person name="Sato R."/>
            <person name="Murakawa M."/>
            <person name="Ihara Y."/>
            <person name="Oshima-Yamada Y."/>
            <person name="Ohtaka K."/>
            <person name="Satoh M."/>
            <person name="Sonobe K."/>
            <person name="Ishii M."/>
            <person name="Ohtani R."/>
            <person name="Kanamori-Sato M."/>
            <person name="Honoki R."/>
            <person name="Miyazaki D."/>
            <person name="Mochizuki H."/>
            <person name="Umetsu J."/>
            <person name="Higashi K."/>
            <person name="Shibata D."/>
            <person name="Kamiya Y."/>
            <person name="Sato N."/>
            <person name="Nakamura Y."/>
            <person name="Tabata S."/>
            <person name="Ida S."/>
            <person name="Kurokawa K."/>
            <person name="Ohta H."/>
        </authorList>
    </citation>
    <scope>NUCLEOTIDE SEQUENCE [LARGE SCALE GENOMIC DNA]</scope>
    <source>
        <strain evidence="2 3">NIES-2285</strain>
    </source>
</reference>
<sequence>MLQNMHPVLKMAEEESDDEIELIEAHDKDGQKLELVNLRNSPGIGGASKPKIPTANGGTMGRGAPAKGGPKQKMVTCGGGRGSGKKVVSRGWLGGPTRNLKPAAPLKKLNTTTAVQKLGQGGLGGPPQEKKGPPKAVENDGEGSRGDPAGGPSALVPEAEAKAPERPAPAGGKKKVGRPKKKALVGSSLPMGGIGKEADPLDMVSGASPSVKATKKVEMPAKASGVGGAKREPSPKKKKRGRPSKSAAAKRNAVPLEAPPRWVMAGESEDGDTIWKLASPEKNEGASNQLENEGGGKGTGTAGHGRAAAAALGKSVGQDGPTAGRGAVTAGGVAITAGGGVVTAGAGIGIGGMRVEKGLEPEANGVGSIGKGQARQAGKRKLDRTTSGESIEDVPLAKIGKVGKHKAKAPLKALGGEEARVDNVMEKGGPSERSGKAGIDGKGVGEVHEKVAVGAVGEGGVSGSAQVPLGQFLAQLTKGQLENERGGGASVSWGEAVPAQQDPHQFKAPLGFMTLPAKRSFPGGVPSGPVDKKPKLAGGRRALVLRAKVEARSGAVGLGEPEKGPSSKGGLASEKAAQVGREAEVLGRKEGSPAGKKGSDGQGVNSEERAVKTGERNRGEMGSQRRR</sequence>
<feature type="compositionally biased region" description="Gly residues" evidence="1">
    <location>
        <begin position="293"/>
        <end position="303"/>
    </location>
</feature>
<evidence type="ECO:0000313" key="3">
    <source>
        <dbReference type="Proteomes" id="UP000054558"/>
    </source>
</evidence>
<dbReference type="Proteomes" id="UP000054558">
    <property type="component" value="Unassembled WGS sequence"/>
</dbReference>
<keyword evidence="3" id="KW-1185">Reference proteome</keyword>
<feature type="region of interest" description="Disordered" evidence="1">
    <location>
        <begin position="520"/>
        <end position="539"/>
    </location>
</feature>
<dbReference type="OMA" id="VELSICY"/>
<feature type="compositionally biased region" description="Basic residues" evidence="1">
    <location>
        <begin position="172"/>
        <end position="183"/>
    </location>
</feature>
<gene>
    <name evidence="2" type="ORF">KFL_004180120</name>
</gene>
<dbReference type="EMBL" id="DF237367">
    <property type="protein sequence ID" value="GAQ88327.1"/>
    <property type="molecule type" value="Genomic_DNA"/>
</dbReference>
<feature type="region of interest" description="Disordered" evidence="1">
    <location>
        <begin position="364"/>
        <end position="389"/>
    </location>
</feature>
<feature type="region of interest" description="Disordered" evidence="1">
    <location>
        <begin position="39"/>
        <end position="321"/>
    </location>
</feature>
<feature type="compositionally biased region" description="Low complexity" evidence="1">
    <location>
        <begin position="304"/>
        <end position="313"/>
    </location>
</feature>
<name>A0A1Y1II50_KLENI</name>
<feature type="region of interest" description="Disordered" evidence="1">
    <location>
        <begin position="551"/>
        <end position="627"/>
    </location>
</feature>
<dbReference type="AlphaFoldDB" id="A0A1Y1II50"/>
<evidence type="ECO:0000256" key="1">
    <source>
        <dbReference type="SAM" id="MobiDB-lite"/>
    </source>
</evidence>
<evidence type="ECO:0000313" key="2">
    <source>
        <dbReference type="EMBL" id="GAQ88327.1"/>
    </source>
</evidence>